<dbReference type="InParanoid" id="M4FHT1"/>
<reference evidence="3" key="2">
    <citation type="journal article" date="2018" name="Hortic Res">
        <title>Improved Brassica rapa reference genome by single-molecule sequencing and chromosome conformation capture technologies.</title>
        <authorList>
            <person name="Zhang L."/>
            <person name="Cai X."/>
            <person name="Wu J."/>
            <person name="Liu M."/>
            <person name="Grob S."/>
            <person name="Cheng F."/>
            <person name="Liang J."/>
            <person name="Cai C."/>
            <person name="Liu Z."/>
            <person name="Liu B."/>
            <person name="Wang F."/>
            <person name="Li S."/>
            <person name="Liu F."/>
            <person name="Li X."/>
            <person name="Cheng L."/>
            <person name="Yang W."/>
            <person name="Li M.H."/>
            <person name="Grossniklaus U."/>
            <person name="Zheng H."/>
            <person name="Wang X."/>
        </authorList>
    </citation>
    <scope>NUCLEOTIDE SEQUENCE [LARGE SCALE GENOMIC DNA]</scope>
    <source>
        <strain evidence="3">cv. Chiifu-401-42</strain>
    </source>
</reference>
<dbReference type="Proteomes" id="UP000011750">
    <property type="component" value="Unassembled WGS sequence"/>
</dbReference>
<evidence type="ECO:0000313" key="3">
    <source>
        <dbReference type="Proteomes" id="UP000011750"/>
    </source>
</evidence>
<organism evidence="2 3">
    <name type="scientific">Brassica campestris</name>
    <name type="common">Field mustard</name>
    <dbReference type="NCBI Taxonomy" id="3711"/>
    <lineage>
        <taxon>Eukaryota</taxon>
        <taxon>Viridiplantae</taxon>
        <taxon>Streptophyta</taxon>
        <taxon>Embryophyta</taxon>
        <taxon>Tracheophyta</taxon>
        <taxon>Spermatophyta</taxon>
        <taxon>Magnoliopsida</taxon>
        <taxon>eudicotyledons</taxon>
        <taxon>Gunneridae</taxon>
        <taxon>Pentapetalae</taxon>
        <taxon>rosids</taxon>
        <taxon>malvids</taxon>
        <taxon>Brassicales</taxon>
        <taxon>Brassicaceae</taxon>
        <taxon>Brassiceae</taxon>
        <taxon>Brassica</taxon>
    </lineage>
</organism>
<keyword evidence="3" id="KW-1185">Reference proteome</keyword>
<feature type="compositionally biased region" description="Polar residues" evidence="1">
    <location>
        <begin position="25"/>
        <end position="38"/>
    </location>
</feature>
<sequence>MTVDEHNEPSDDAQRVDELQKQADGMQSQIPEMNQNQEPAEEKPNLSLEVQSLKEKLDEHSKQLEQSTEKLSQFESKSTILQDQNCWAKNFAVKLVLISIEPSIYYLIATDTHPNQPRTSLSMAIGPQTSQSRSLRSDQACTRLGRYKSGTFGKLGFSYFPNLNGNRQCEFWFPQFGARRRGGGGGGVRINLTLNHNSQPDMSTDNAYNVQTPLNGGSDTNLHTPAVDVSAANTPANAVTLEEFKKIFATYEKGRKNRISS</sequence>
<dbReference type="Gramene" id="Bra040659.1">
    <property type="protein sequence ID" value="Bra040659.1-P"/>
    <property type="gene ID" value="Bra040659"/>
</dbReference>
<name>M4FHT1_BRACM</name>
<accession>M4FHT1</accession>
<reference evidence="2" key="3">
    <citation type="submission" date="2023-03" db="UniProtKB">
        <authorList>
            <consortium name="EnsemblPlants"/>
        </authorList>
    </citation>
    <scope>IDENTIFICATION</scope>
    <source>
        <strain evidence="2">cv. Chiifu-401-42</strain>
    </source>
</reference>
<feature type="compositionally biased region" description="Basic and acidic residues" evidence="1">
    <location>
        <begin position="1"/>
        <end position="21"/>
    </location>
</feature>
<dbReference type="AlphaFoldDB" id="M4FHT1"/>
<dbReference type="HOGENOM" id="CLU_1066903_0_0_1"/>
<dbReference type="EnsemblPlants" id="Bra040659.1">
    <property type="protein sequence ID" value="Bra040659.1-P"/>
    <property type="gene ID" value="Bra040659"/>
</dbReference>
<evidence type="ECO:0000256" key="1">
    <source>
        <dbReference type="SAM" id="MobiDB-lite"/>
    </source>
</evidence>
<proteinExistence type="predicted"/>
<evidence type="ECO:0000313" key="2">
    <source>
        <dbReference type="EnsemblPlants" id="Bra040659.1-P"/>
    </source>
</evidence>
<feature type="region of interest" description="Disordered" evidence="1">
    <location>
        <begin position="1"/>
        <end position="49"/>
    </location>
</feature>
<reference evidence="3" key="1">
    <citation type="journal article" date="2011" name="Nat. Genet.">
        <title>The genome of the mesopolyploid crop species Brassica rapa.</title>
        <authorList>
            <consortium name="Brassica rapa Genome Sequencing Project Consortium"/>
            <person name="Wang X."/>
            <person name="Wang H."/>
            <person name="Wang J."/>
            <person name="Sun R."/>
            <person name="Wu J."/>
            <person name="Liu S."/>
            <person name="Bai Y."/>
            <person name="Mun J.H."/>
            <person name="Bancroft I."/>
            <person name="Cheng F."/>
            <person name="Huang S."/>
            <person name="Li X."/>
            <person name="Hua W."/>
            <person name="Wang J."/>
            <person name="Wang X."/>
            <person name="Freeling M."/>
            <person name="Pires J.C."/>
            <person name="Paterson A.H."/>
            <person name="Chalhoub B."/>
            <person name="Wang B."/>
            <person name="Hayward A."/>
            <person name="Sharpe A.G."/>
            <person name="Park B.S."/>
            <person name="Weisshaar B."/>
            <person name="Liu B."/>
            <person name="Li B."/>
            <person name="Liu B."/>
            <person name="Tong C."/>
            <person name="Song C."/>
            <person name="Duran C."/>
            <person name="Peng C."/>
            <person name="Geng C."/>
            <person name="Koh C."/>
            <person name="Lin C."/>
            <person name="Edwards D."/>
            <person name="Mu D."/>
            <person name="Shen D."/>
            <person name="Soumpourou E."/>
            <person name="Li F."/>
            <person name="Fraser F."/>
            <person name="Conant G."/>
            <person name="Lassalle G."/>
            <person name="King G.J."/>
            <person name="Bonnema G."/>
            <person name="Tang H."/>
            <person name="Wang H."/>
            <person name="Belcram H."/>
            <person name="Zhou H."/>
            <person name="Hirakawa H."/>
            <person name="Abe H."/>
            <person name="Guo H."/>
            <person name="Wang H."/>
            <person name="Jin H."/>
            <person name="Parkin I.A."/>
            <person name="Batley J."/>
            <person name="Kim J.S."/>
            <person name="Just J."/>
            <person name="Li J."/>
            <person name="Xu J."/>
            <person name="Deng J."/>
            <person name="Kim J.A."/>
            <person name="Li J."/>
            <person name="Yu J."/>
            <person name="Meng J."/>
            <person name="Wang J."/>
            <person name="Min J."/>
            <person name="Poulain J."/>
            <person name="Wang J."/>
            <person name="Hatakeyama K."/>
            <person name="Wu K."/>
            <person name="Wang L."/>
            <person name="Fang L."/>
            <person name="Trick M."/>
            <person name="Links M.G."/>
            <person name="Zhao M."/>
            <person name="Jin M."/>
            <person name="Ramchiary N."/>
            <person name="Drou N."/>
            <person name="Berkman P.J."/>
            <person name="Cai Q."/>
            <person name="Huang Q."/>
            <person name="Li R."/>
            <person name="Tabata S."/>
            <person name="Cheng S."/>
            <person name="Zhang S."/>
            <person name="Zhang S."/>
            <person name="Huang S."/>
            <person name="Sato S."/>
            <person name="Sun S."/>
            <person name="Kwon S.J."/>
            <person name="Choi S.R."/>
            <person name="Lee T.H."/>
            <person name="Fan W."/>
            <person name="Zhao X."/>
            <person name="Tan X."/>
            <person name="Xu X."/>
            <person name="Wang Y."/>
            <person name="Qiu Y."/>
            <person name="Yin Y."/>
            <person name="Li Y."/>
            <person name="Du Y."/>
            <person name="Liao Y."/>
            <person name="Lim Y."/>
            <person name="Narusaka Y."/>
            <person name="Wang Y."/>
            <person name="Wang Z."/>
            <person name="Li Z."/>
            <person name="Wang Z."/>
            <person name="Xiong Z."/>
            <person name="Zhang Z."/>
        </authorList>
    </citation>
    <scope>NUCLEOTIDE SEQUENCE [LARGE SCALE GENOMIC DNA]</scope>
    <source>
        <strain evidence="3">cv. Chiifu-401-42</strain>
    </source>
</reference>
<protein>
    <submittedName>
        <fullName evidence="2">Uncharacterized protein</fullName>
    </submittedName>
</protein>